<keyword evidence="3" id="KW-1185">Reference proteome</keyword>
<gene>
    <name evidence="2" type="ORF">AJ78_08101</name>
</gene>
<dbReference type="EMBL" id="LGRN01000624">
    <property type="protein sequence ID" value="OJD11051.1"/>
    <property type="molecule type" value="Genomic_DNA"/>
</dbReference>
<protein>
    <submittedName>
        <fullName evidence="2">Uncharacterized protein</fullName>
    </submittedName>
</protein>
<evidence type="ECO:0000313" key="2">
    <source>
        <dbReference type="EMBL" id="OJD11051.1"/>
    </source>
</evidence>
<dbReference type="Proteomes" id="UP000182235">
    <property type="component" value="Unassembled WGS sequence"/>
</dbReference>
<sequence length="100" mass="10754">MSIDYMVLAIAGLHFWCVIRGISSQGSVFCEVAIHAFLAVITAGFAAGGLVHDWPLCIEAMLIIAIGAYMARNISARPGELKNTVPLSNFLDNTSDFSCF</sequence>
<reference evidence="2 3" key="1">
    <citation type="submission" date="2015-07" db="EMBL/GenBank/DDBJ databases">
        <title>Emmonsia species relationships and genome sequence.</title>
        <authorList>
            <consortium name="The Broad Institute Genomics Platform"/>
            <person name="Cuomo C.A."/>
            <person name="Munoz J.F."/>
            <person name="Imamovic A."/>
            <person name="Priest M.E."/>
            <person name="Young S."/>
            <person name="Clay O.K."/>
            <person name="McEwen J.G."/>
        </authorList>
    </citation>
    <scope>NUCLEOTIDE SEQUENCE [LARGE SCALE GENOMIC DNA]</scope>
    <source>
        <strain evidence="2 3">UAMH 9510</strain>
    </source>
</reference>
<dbReference type="STRING" id="1447872.A0A1J9PT58"/>
<keyword evidence="1" id="KW-0472">Membrane</keyword>
<feature type="transmembrane region" description="Helical" evidence="1">
    <location>
        <begin position="6"/>
        <end position="22"/>
    </location>
</feature>
<keyword evidence="1" id="KW-1133">Transmembrane helix</keyword>
<dbReference type="VEuPathDB" id="FungiDB:AJ78_08101"/>
<dbReference type="OrthoDB" id="4187859at2759"/>
<name>A0A1J9PT58_9EURO</name>
<evidence type="ECO:0000313" key="3">
    <source>
        <dbReference type="Proteomes" id="UP000182235"/>
    </source>
</evidence>
<feature type="transmembrane region" description="Helical" evidence="1">
    <location>
        <begin position="29"/>
        <end position="47"/>
    </location>
</feature>
<dbReference type="AlphaFoldDB" id="A0A1J9PT58"/>
<organism evidence="2 3">
    <name type="scientific">Emergomyces pasteurianus Ep9510</name>
    <dbReference type="NCBI Taxonomy" id="1447872"/>
    <lineage>
        <taxon>Eukaryota</taxon>
        <taxon>Fungi</taxon>
        <taxon>Dikarya</taxon>
        <taxon>Ascomycota</taxon>
        <taxon>Pezizomycotina</taxon>
        <taxon>Eurotiomycetes</taxon>
        <taxon>Eurotiomycetidae</taxon>
        <taxon>Onygenales</taxon>
        <taxon>Ajellomycetaceae</taxon>
        <taxon>Emergomyces</taxon>
    </lineage>
</organism>
<keyword evidence="1" id="KW-0812">Transmembrane</keyword>
<accession>A0A1J9PT58</accession>
<proteinExistence type="predicted"/>
<comment type="caution">
    <text evidence="2">The sequence shown here is derived from an EMBL/GenBank/DDBJ whole genome shotgun (WGS) entry which is preliminary data.</text>
</comment>
<evidence type="ECO:0000256" key="1">
    <source>
        <dbReference type="SAM" id="Phobius"/>
    </source>
</evidence>